<evidence type="ECO:0000256" key="1">
    <source>
        <dbReference type="ARBA" id="ARBA00023015"/>
    </source>
</evidence>
<organism evidence="6 7">
    <name type="scientific">Croceicoccus ponticola</name>
    <dbReference type="NCBI Taxonomy" id="2217664"/>
    <lineage>
        <taxon>Bacteria</taxon>
        <taxon>Pseudomonadati</taxon>
        <taxon>Pseudomonadota</taxon>
        <taxon>Alphaproteobacteria</taxon>
        <taxon>Sphingomonadales</taxon>
        <taxon>Erythrobacteraceae</taxon>
        <taxon>Croceicoccus</taxon>
    </lineage>
</organism>
<dbReference type="Gene3D" id="1.20.120.530">
    <property type="entry name" value="GntR ligand-binding domain-like"/>
    <property type="match status" value="1"/>
</dbReference>
<keyword evidence="1" id="KW-0805">Transcription regulation</keyword>
<dbReference type="SMART" id="SM00895">
    <property type="entry name" value="FCD"/>
    <property type="match status" value="1"/>
</dbReference>
<dbReference type="Gene3D" id="1.10.10.10">
    <property type="entry name" value="Winged helix-like DNA-binding domain superfamily/Winged helix DNA-binding domain"/>
    <property type="match status" value="1"/>
</dbReference>
<reference evidence="6 7" key="1">
    <citation type="submission" date="2018-12" db="EMBL/GenBank/DDBJ databases">
        <title>Croceicoccus ponticola sp. nov., a lipolytic bacterium isolated from seawater.</title>
        <authorList>
            <person name="Yoon J.-H."/>
        </authorList>
    </citation>
    <scope>NUCLEOTIDE SEQUENCE [LARGE SCALE GENOMIC DNA]</scope>
    <source>
        <strain evidence="6 7">GM-16</strain>
    </source>
</reference>
<dbReference type="OrthoDB" id="7620579at2"/>
<dbReference type="InterPro" id="IPR011711">
    <property type="entry name" value="GntR_C"/>
</dbReference>
<feature type="region of interest" description="Disordered" evidence="4">
    <location>
        <begin position="1"/>
        <end position="34"/>
    </location>
</feature>
<keyword evidence="2" id="KW-0238">DNA-binding</keyword>
<dbReference type="Pfam" id="PF07729">
    <property type="entry name" value="FCD"/>
    <property type="match status" value="1"/>
</dbReference>
<dbReference type="EMBL" id="RXOL01000001">
    <property type="protein sequence ID" value="RVQ68786.1"/>
    <property type="molecule type" value="Genomic_DNA"/>
</dbReference>
<dbReference type="Pfam" id="PF00392">
    <property type="entry name" value="GntR"/>
    <property type="match status" value="1"/>
</dbReference>
<keyword evidence="7" id="KW-1185">Reference proteome</keyword>
<evidence type="ECO:0000259" key="5">
    <source>
        <dbReference type="PROSITE" id="PS50949"/>
    </source>
</evidence>
<feature type="domain" description="HTH gntR-type" evidence="5">
    <location>
        <begin position="36"/>
        <end position="103"/>
    </location>
</feature>
<proteinExistence type="predicted"/>
<dbReference type="InterPro" id="IPR036390">
    <property type="entry name" value="WH_DNA-bd_sf"/>
</dbReference>
<dbReference type="CDD" id="cd07377">
    <property type="entry name" value="WHTH_GntR"/>
    <property type="match status" value="1"/>
</dbReference>
<keyword evidence="3" id="KW-0804">Transcription</keyword>
<dbReference type="Proteomes" id="UP000283003">
    <property type="component" value="Unassembled WGS sequence"/>
</dbReference>
<accession>A0A437GZJ4</accession>
<dbReference type="PANTHER" id="PTHR43537:SF45">
    <property type="entry name" value="GNTR FAMILY REGULATORY PROTEIN"/>
    <property type="match status" value="1"/>
</dbReference>
<dbReference type="GO" id="GO:0003700">
    <property type="term" value="F:DNA-binding transcription factor activity"/>
    <property type="evidence" value="ECO:0007669"/>
    <property type="project" value="InterPro"/>
</dbReference>
<evidence type="ECO:0000313" key="6">
    <source>
        <dbReference type="EMBL" id="RVQ68786.1"/>
    </source>
</evidence>
<name>A0A437GZJ4_9SPHN</name>
<feature type="compositionally biased region" description="Basic and acidic residues" evidence="4">
    <location>
        <begin position="1"/>
        <end position="16"/>
    </location>
</feature>
<evidence type="ECO:0000256" key="4">
    <source>
        <dbReference type="SAM" id="MobiDB-lite"/>
    </source>
</evidence>
<evidence type="ECO:0000256" key="2">
    <source>
        <dbReference type="ARBA" id="ARBA00023125"/>
    </source>
</evidence>
<comment type="caution">
    <text evidence="6">The sequence shown here is derived from an EMBL/GenBank/DDBJ whole genome shotgun (WGS) entry which is preliminary data.</text>
</comment>
<dbReference type="InterPro" id="IPR036388">
    <property type="entry name" value="WH-like_DNA-bd_sf"/>
</dbReference>
<dbReference type="PANTHER" id="PTHR43537">
    <property type="entry name" value="TRANSCRIPTIONAL REGULATOR, GNTR FAMILY"/>
    <property type="match status" value="1"/>
</dbReference>
<gene>
    <name evidence="6" type="ORF">EKN06_00710</name>
</gene>
<evidence type="ECO:0000256" key="3">
    <source>
        <dbReference type="ARBA" id="ARBA00023163"/>
    </source>
</evidence>
<dbReference type="SUPFAM" id="SSF46785">
    <property type="entry name" value="Winged helix' DNA-binding domain"/>
    <property type="match status" value="1"/>
</dbReference>
<dbReference type="AlphaFoldDB" id="A0A437GZJ4"/>
<dbReference type="GO" id="GO:0003677">
    <property type="term" value="F:DNA binding"/>
    <property type="evidence" value="ECO:0007669"/>
    <property type="project" value="UniProtKB-KW"/>
</dbReference>
<evidence type="ECO:0000313" key="7">
    <source>
        <dbReference type="Proteomes" id="UP000283003"/>
    </source>
</evidence>
<dbReference type="SMART" id="SM00345">
    <property type="entry name" value="HTH_GNTR"/>
    <property type="match status" value="1"/>
</dbReference>
<dbReference type="PROSITE" id="PS50949">
    <property type="entry name" value="HTH_GNTR"/>
    <property type="match status" value="1"/>
</dbReference>
<dbReference type="InterPro" id="IPR008920">
    <property type="entry name" value="TF_FadR/GntR_C"/>
</dbReference>
<sequence>MARPKKIDADTDREFARPGGHPFGSPKQSSDGESKSSLVRLVYEAIMSALDAGELTPGSRIVASELATRLGFSRAPVREALAVLAGQGLVELLPDRGAMLRPMSPHDMAAVYEVSAPVAAVGLREAAHRIGEGDNADRIREAMAAIRKAGEAEHPSVGFFLVLNDFHYLVNAIAEKPYVDFVLRAVNLEYWNRLLVSVIDMDLHSPQYVSNYQRITDALLAGDAKAAEAIMLYHADWCATLIEPST</sequence>
<dbReference type="RefSeq" id="WP_127610972.1">
    <property type="nucleotide sequence ID" value="NZ_RXOL01000001.1"/>
</dbReference>
<dbReference type="InterPro" id="IPR000524">
    <property type="entry name" value="Tscrpt_reg_HTH_GntR"/>
</dbReference>
<dbReference type="SUPFAM" id="SSF48008">
    <property type="entry name" value="GntR ligand-binding domain-like"/>
    <property type="match status" value="1"/>
</dbReference>
<protein>
    <submittedName>
        <fullName evidence="6">GntR family transcriptional regulator</fullName>
    </submittedName>
</protein>